<dbReference type="KEGG" id="pje:CRM71_08735"/>
<dbReference type="EMBL" id="FZNZ01000041">
    <property type="protein sequence ID" value="SNS09863.1"/>
    <property type="molecule type" value="Genomic_DNA"/>
</dbReference>
<dbReference type="Proteomes" id="UP000198427">
    <property type="component" value="Unassembled WGS sequence"/>
</dbReference>
<organism evidence="1 2">
    <name type="scientific">Prevotella jejuni</name>
    <dbReference type="NCBI Taxonomy" id="1177574"/>
    <lineage>
        <taxon>Bacteria</taxon>
        <taxon>Pseudomonadati</taxon>
        <taxon>Bacteroidota</taxon>
        <taxon>Bacteroidia</taxon>
        <taxon>Bacteroidales</taxon>
        <taxon>Prevotellaceae</taxon>
        <taxon>Prevotella</taxon>
    </lineage>
</organism>
<dbReference type="Gene3D" id="3.40.1580.10">
    <property type="entry name" value="SMI1/KNR4-like"/>
    <property type="match status" value="1"/>
</dbReference>
<sequence length="149" mass="17050">MFTKSSHSITMSDIDFLEHSIEQGLPNDFISHYLKNNGGVPNKTYFYVEKDDGYVEVSFFLPIRFVTTELSNMTIERSYSNLTSKGIPKNYLPFALDWGGNFFSIDLETNNIVLLLMDLGPFTDDAVKYLTRGFSNFIDNLEEGEEEDV</sequence>
<reference evidence="1 2" key="1">
    <citation type="submission" date="2017-06" db="EMBL/GenBank/DDBJ databases">
        <authorList>
            <person name="Varghese N."/>
            <person name="Submissions S."/>
        </authorList>
    </citation>
    <scope>NUCLEOTIDE SEQUENCE [LARGE SCALE GENOMIC DNA]</scope>
    <source>
        <strain evidence="1 2">DSM 26989</strain>
    </source>
</reference>
<name>A0A2K9H9S0_9BACT</name>
<dbReference type="InterPro" id="IPR037883">
    <property type="entry name" value="Knr4/Smi1-like_sf"/>
</dbReference>
<dbReference type="Pfam" id="PF09346">
    <property type="entry name" value="SMI1_KNR4"/>
    <property type="match status" value="1"/>
</dbReference>
<accession>A0A2K9H9S0</accession>
<protein>
    <submittedName>
        <fullName evidence="1">SMI1-KNR4 cell-wall</fullName>
    </submittedName>
</protein>
<dbReference type="SUPFAM" id="SSF160631">
    <property type="entry name" value="SMI1/KNR4-like"/>
    <property type="match status" value="1"/>
</dbReference>
<gene>
    <name evidence="1" type="ORF">SAMN06265364_1417</name>
</gene>
<evidence type="ECO:0000313" key="1">
    <source>
        <dbReference type="EMBL" id="SNS09863.1"/>
    </source>
</evidence>
<dbReference type="AlphaFoldDB" id="A0A2K9H9S0"/>
<evidence type="ECO:0000313" key="2">
    <source>
        <dbReference type="Proteomes" id="UP000198427"/>
    </source>
</evidence>
<keyword evidence="2" id="KW-1185">Reference proteome</keyword>
<proteinExistence type="predicted"/>
<comment type="caution">
    <text evidence="1">The sequence shown here is derived from an EMBL/GenBank/DDBJ whole genome shotgun (WGS) entry which is preliminary data.</text>
</comment>
<dbReference type="OrthoDB" id="6637351at2"/>
<dbReference type="InterPro" id="IPR018958">
    <property type="entry name" value="Knr4/Smi1-like_dom"/>
</dbReference>